<evidence type="ECO:0000313" key="2">
    <source>
        <dbReference type="EMBL" id="NKY04773.1"/>
    </source>
</evidence>
<proteinExistence type="predicted"/>
<dbReference type="InterPro" id="IPR019819">
    <property type="entry name" value="Carboxylesterase_B_CS"/>
</dbReference>
<dbReference type="InterPro" id="IPR050309">
    <property type="entry name" value="Type-B_Carboxylest/Lipase"/>
</dbReference>
<feature type="domain" description="Carboxylesterase type B" evidence="1">
    <location>
        <begin position="4"/>
        <end position="501"/>
    </location>
</feature>
<evidence type="ECO:0000259" key="1">
    <source>
        <dbReference type="Pfam" id="PF00135"/>
    </source>
</evidence>
<dbReference type="AlphaFoldDB" id="A0A846WVV8"/>
<reference evidence="2 3" key="1">
    <citation type="submission" date="2020-04" db="EMBL/GenBank/DDBJ databases">
        <title>MicrobeNet Type strains.</title>
        <authorList>
            <person name="Nicholson A.C."/>
        </authorList>
    </citation>
    <scope>NUCLEOTIDE SEQUENCE [LARGE SCALE GENOMIC DNA]</scope>
    <source>
        <strain evidence="2 3">ATCC BAA-14</strain>
    </source>
</reference>
<comment type="caution">
    <text evidence="2">The sequence shown here is derived from an EMBL/GenBank/DDBJ whole genome shotgun (WGS) entry which is preliminary data.</text>
</comment>
<dbReference type="Pfam" id="PF00135">
    <property type="entry name" value="COesterase"/>
    <property type="match status" value="1"/>
</dbReference>
<accession>A0A846WVV8</accession>
<dbReference type="Proteomes" id="UP000563898">
    <property type="component" value="Unassembled WGS sequence"/>
</dbReference>
<name>A0A846WVV8_9ACTN</name>
<dbReference type="InterPro" id="IPR029058">
    <property type="entry name" value="AB_hydrolase_fold"/>
</dbReference>
<dbReference type="PANTHER" id="PTHR11559">
    <property type="entry name" value="CARBOXYLESTERASE"/>
    <property type="match status" value="1"/>
</dbReference>
<dbReference type="EMBL" id="JAAXPC010000023">
    <property type="protein sequence ID" value="NKY04773.1"/>
    <property type="molecule type" value="Genomic_DNA"/>
</dbReference>
<sequence length="526" mass="56255">MTHTTVTVETGALRGHIRADGVRSFLGVPYAAPPVGELRWRAPRPAHSWSGVRDALRFGPAAPQAAPPSNSLYFGGEAEFSEDCLTLNVWTPRAGTGPRPVLVWFHFGAYQFGSAANPMYDGERLARSGCVVVTVNHRLGRLGFLAHPALSAESEYGASGNYGLLDQIAALQWVQRNIAAFDGDPGDVTIGGVSAGANSVHVLRASPLAVGLFHKAIAHSGPGLARDLEGPGHPAGVQTLAAGEAAGTEIMETLGARDPAAMRALSPHQIDAVLLPRAHGSWNFDLAPGAEVSLHLFDGAYPLIDGHVLLESPMRAYQSGRIHDVPFLLGDVGNEASGLPYLPTLSAYREHLRATFGDAADRAWELYPASDNGGARSASWDLEADRIFNWSTWAAARSHEAGCVSPLWHFRFLRRPPIAPADDVIEASYAGAFHGSDVLYAFGALERARPSWAWEDADRDLSAAMMSSLVNFVATGDPNGDGVPAWPTFDRRTPSTMRWNVGIEVGETGYDAEKMALLDDLNGWTA</sequence>
<dbReference type="SUPFAM" id="SSF53474">
    <property type="entry name" value="alpha/beta-Hydrolases"/>
    <property type="match status" value="1"/>
</dbReference>
<dbReference type="PROSITE" id="PS00941">
    <property type="entry name" value="CARBOXYLESTERASE_B_2"/>
    <property type="match status" value="1"/>
</dbReference>
<gene>
    <name evidence="2" type="ORF">HGA05_24735</name>
</gene>
<protein>
    <submittedName>
        <fullName evidence="2">Carboxylesterase family protein</fullName>
    </submittedName>
</protein>
<evidence type="ECO:0000313" key="3">
    <source>
        <dbReference type="Proteomes" id="UP000563898"/>
    </source>
</evidence>
<organism evidence="2 3">
    <name type="scientific">Gordonia polyisoprenivorans</name>
    <dbReference type="NCBI Taxonomy" id="84595"/>
    <lineage>
        <taxon>Bacteria</taxon>
        <taxon>Bacillati</taxon>
        <taxon>Actinomycetota</taxon>
        <taxon>Actinomycetes</taxon>
        <taxon>Mycobacteriales</taxon>
        <taxon>Gordoniaceae</taxon>
        <taxon>Gordonia</taxon>
    </lineage>
</organism>
<dbReference type="InterPro" id="IPR002018">
    <property type="entry name" value="CarbesteraseB"/>
</dbReference>
<dbReference type="Gene3D" id="3.40.50.1820">
    <property type="entry name" value="alpha/beta hydrolase"/>
    <property type="match status" value="1"/>
</dbReference>
<dbReference type="RefSeq" id="WP_006368850.1">
    <property type="nucleotide sequence ID" value="NZ_CP073075.1"/>
</dbReference>